<reference evidence="2 3" key="1">
    <citation type="submission" date="2024-10" db="EMBL/GenBank/DDBJ databases">
        <title>Isolation, draft genome sequencing and identification of Phyllobacterium sp. NSA23, isolated from leaf soil.</title>
        <authorList>
            <person name="Akita H."/>
        </authorList>
    </citation>
    <scope>NUCLEOTIDE SEQUENCE [LARGE SCALE GENOMIC DNA]</scope>
    <source>
        <strain evidence="2 3">NSA23</strain>
    </source>
</reference>
<organism evidence="2 3">
    <name type="scientific">Phyllobacterium phragmitis</name>
    <dbReference type="NCBI Taxonomy" id="2670329"/>
    <lineage>
        <taxon>Bacteria</taxon>
        <taxon>Pseudomonadati</taxon>
        <taxon>Pseudomonadota</taxon>
        <taxon>Alphaproteobacteria</taxon>
        <taxon>Hyphomicrobiales</taxon>
        <taxon>Phyllobacteriaceae</taxon>
        <taxon>Phyllobacterium</taxon>
    </lineage>
</organism>
<protein>
    <submittedName>
        <fullName evidence="2">Endonuclease/exonuclease/phosphatase family protein</fullName>
    </submittedName>
</protein>
<evidence type="ECO:0000259" key="1">
    <source>
        <dbReference type="Pfam" id="PF03372"/>
    </source>
</evidence>
<dbReference type="InterPro" id="IPR005135">
    <property type="entry name" value="Endo/exonuclease/phosphatase"/>
</dbReference>
<dbReference type="Proteomes" id="UP001628091">
    <property type="component" value="Unassembled WGS sequence"/>
</dbReference>
<dbReference type="GO" id="GO:0004519">
    <property type="term" value="F:endonuclease activity"/>
    <property type="evidence" value="ECO:0007669"/>
    <property type="project" value="UniProtKB-KW"/>
</dbReference>
<dbReference type="PANTHER" id="PTHR14859">
    <property type="entry name" value="CALCOFLUOR WHITE HYPERSENSITIVE PROTEIN PRECURSOR"/>
    <property type="match status" value="1"/>
</dbReference>
<dbReference type="EMBL" id="BAAFZP010000001">
    <property type="protein sequence ID" value="GAB1580381.1"/>
    <property type="molecule type" value="Genomic_DNA"/>
</dbReference>
<dbReference type="Gene3D" id="3.60.10.10">
    <property type="entry name" value="Endonuclease/exonuclease/phosphatase"/>
    <property type="match status" value="1"/>
</dbReference>
<feature type="domain" description="Endonuclease/exonuclease/phosphatase" evidence="1">
    <location>
        <begin position="2"/>
        <end position="225"/>
    </location>
</feature>
<dbReference type="SUPFAM" id="SSF56219">
    <property type="entry name" value="DNase I-like"/>
    <property type="match status" value="1"/>
</dbReference>
<dbReference type="PANTHER" id="PTHR14859:SF15">
    <property type="entry name" value="ENDONUCLEASE_EXONUCLEASE_PHOSPHATASE DOMAIN-CONTAINING PROTEIN"/>
    <property type="match status" value="1"/>
</dbReference>
<keyword evidence="3" id="KW-1185">Reference proteome</keyword>
<dbReference type="InterPro" id="IPR036691">
    <property type="entry name" value="Endo/exonu/phosph_ase_sf"/>
</dbReference>
<keyword evidence="2" id="KW-0255">Endonuclease</keyword>
<dbReference type="Pfam" id="PF03372">
    <property type="entry name" value="Exo_endo_phos"/>
    <property type="match status" value="1"/>
</dbReference>
<keyword evidence="2" id="KW-0540">Nuclease</keyword>
<gene>
    <name evidence="2" type="ORF">PPNSA23_03240</name>
</gene>
<dbReference type="InterPro" id="IPR051916">
    <property type="entry name" value="GPI-anchor_lipid_remodeler"/>
</dbReference>
<keyword evidence="2" id="KW-0378">Hydrolase</keyword>
<evidence type="ECO:0000313" key="3">
    <source>
        <dbReference type="Proteomes" id="UP001628091"/>
    </source>
</evidence>
<proteinExistence type="predicted"/>
<accession>A0ABQ0GUM9</accession>
<sequence length="251" mass="27187">MLTYNVHSCRGTDGKVDPARIARVIAHCGADIIALQEVDVGRARTHGIDQAHVIASQLRMEVHFHPALHLADEKYGDAILTALPSRLIKAGPLPSVGEPRGAIWVSVDVGGTELQVVNTHLGLRRRERMNQIVALLGPGWLGNPMCRSSPFVLLGDFNARPSSVVYRTITRLAADVHLGAKSRPRATFPSRYPLFRIDHIFVGNGVVPIEAEVQSDGLIRTASDHLPLTARISVPTPLSPEAAIGRQAARL</sequence>
<name>A0ABQ0GUM9_9HYPH</name>
<comment type="caution">
    <text evidence="2">The sequence shown here is derived from an EMBL/GenBank/DDBJ whole genome shotgun (WGS) entry which is preliminary data.</text>
</comment>
<evidence type="ECO:0000313" key="2">
    <source>
        <dbReference type="EMBL" id="GAB1580381.1"/>
    </source>
</evidence>